<dbReference type="GO" id="GO:0032259">
    <property type="term" value="P:methylation"/>
    <property type="evidence" value="ECO:0007669"/>
    <property type="project" value="UniProtKB-KW"/>
</dbReference>
<dbReference type="GO" id="GO:0003677">
    <property type="term" value="F:DNA binding"/>
    <property type="evidence" value="ECO:0007669"/>
    <property type="project" value="InterPro"/>
</dbReference>
<proteinExistence type="inferred from homology"/>
<dbReference type="Gene3D" id="3.40.50.150">
    <property type="entry name" value="Vaccinia Virus protein VP39"/>
    <property type="match status" value="2"/>
</dbReference>
<organism evidence="6">
    <name type="scientific">marine sediment metagenome</name>
    <dbReference type="NCBI Taxonomy" id="412755"/>
    <lineage>
        <taxon>unclassified sequences</taxon>
        <taxon>metagenomes</taxon>
        <taxon>ecological metagenomes</taxon>
    </lineage>
</organism>
<dbReference type="PROSITE" id="PS00092">
    <property type="entry name" value="N6_MTASE"/>
    <property type="match status" value="1"/>
</dbReference>
<keyword evidence="3" id="KW-0808">Transferase</keyword>
<keyword evidence="2" id="KW-0489">Methyltransferase</keyword>
<comment type="similarity">
    <text evidence="1">Belongs to the N(4)/N(6)-methyltransferase family.</text>
</comment>
<evidence type="ECO:0000259" key="5">
    <source>
        <dbReference type="Pfam" id="PF01555"/>
    </source>
</evidence>
<dbReference type="SUPFAM" id="SSF53335">
    <property type="entry name" value="S-adenosyl-L-methionine-dependent methyltransferases"/>
    <property type="match status" value="2"/>
</dbReference>
<evidence type="ECO:0000256" key="3">
    <source>
        <dbReference type="ARBA" id="ARBA00022679"/>
    </source>
</evidence>
<evidence type="ECO:0000256" key="2">
    <source>
        <dbReference type="ARBA" id="ARBA00022603"/>
    </source>
</evidence>
<dbReference type="Pfam" id="PF01555">
    <property type="entry name" value="N6_N4_Mtase"/>
    <property type="match status" value="1"/>
</dbReference>
<evidence type="ECO:0000256" key="4">
    <source>
        <dbReference type="ARBA" id="ARBA00022691"/>
    </source>
</evidence>
<dbReference type="InterPro" id="IPR002052">
    <property type="entry name" value="DNA_methylase_N6_adenine_CS"/>
</dbReference>
<dbReference type="InterPro" id="IPR002295">
    <property type="entry name" value="N4/N6-MTase_EcoPI_Mod-like"/>
</dbReference>
<feature type="domain" description="DNA methylase N-4/N-6" evidence="5">
    <location>
        <begin position="84"/>
        <end position="160"/>
    </location>
</feature>
<accession>A0A0F9FRE2</accession>
<name>A0A0F9FRE2_9ZZZZ</name>
<dbReference type="InterPro" id="IPR002941">
    <property type="entry name" value="DNA_methylase_N4/N6"/>
</dbReference>
<dbReference type="GO" id="GO:0008170">
    <property type="term" value="F:N-methyltransferase activity"/>
    <property type="evidence" value="ECO:0007669"/>
    <property type="project" value="InterPro"/>
</dbReference>
<evidence type="ECO:0000256" key="1">
    <source>
        <dbReference type="ARBA" id="ARBA00006594"/>
    </source>
</evidence>
<reference evidence="6" key="1">
    <citation type="journal article" date="2015" name="Nature">
        <title>Complex archaea that bridge the gap between prokaryotes and eukaryotes.</title>
        <authorList>
            <person name="Spang A."/>
            <person name="Saw J.H."/>
            <person name="Jorgensen S.L."/>
            <person name="Zaremba-Niedzwiedzka K."/>
            <person name="Martijn J."/>
            <person name="Lind A.E."/>
            <person name="van Eijk R."/>
            <person name="Schleper C."/>
            <person name="Guy L."/>
            <person name="Ettema T.J."/>
        </authorList>
    </citation>
    <scope>NUCLEOTIDE SEQUENCE</scope>
</reference>
<dbReference type="PRINTS" id="PR00506">
    <property type="entry name" value="D21N6MTFRASE"/>
</dbReference>
<dbReference type="AlphaFoldDB" id="A0A0F9FRE2"/>
<evidence type="ECO:0000313" key="6">
    <source>
        <dbReference type="EMBL" id="KKL59920.1"/>
    </source>
</evidence>
<keyword evidence="4" id="KW-0949">S-adenosyl-L-methionine</keyword>
<gene>
    <name evidence="6" type="ORF">LCGC14_2210490</name>
</gene>
<dbReference type="InterPro" id="IPR029063">
    <property type="entry name" value="SAM-dependent_MTases_sf"/>
</dbReference>
<comment type="caution">
    <text evidence="6">The sequence shown here is derived from an EMBL/GenBank/DDBJ whole genome shotgun (WGS) entry which is preliminary data.</text>
</comment>
<dbReference type="EMBL" id="LAZR01029323">
    <property type="protein sequence ID" value="KKL59920.1"/>
    <property type="molecule type" value="Genomic_DNA"/>
</dbReference>
<protein>
    <recommendedName>
        <fullName evidence="5">DNA methylase N-4/N-6 domain-containing protein</fullName>
    </recommendedName>
</protein>
<sequence>MVVFRLTLLGWVTREIAEIIGVSPQTITNFCQEFSDLKNLTKSLLSEGHPHTEIADRHNMPLQLVWAIDLEGRTDAQRFEKLRIGNPQPYDVWSFGKCHDLFGNAHPGRIPGQLIAHVLYFFTKPGDMVIDPMAGSGTTTDVCLTMGRKCYAYDIDLRHERTDIIKHNLTETDEETKLYWPNRIKKANLIFWDPPYFEKMDSQNIGGEGYIEGSISKLGREGYLSFIANRLTEAKELVKRGTKLAFLMSDWDDETEQREGIFIWDYANIITRAGWKLKRHIQVPLPTQQVHPDIVMKFRKSRRLARLERYLLIAEAA</sequence>